<evidence type="ECO:0000256" key="1">
    <source>
        <dbReference type="SAM" id="MobiDB-lite"/>
    </source>
</evidence>
<comment type="caution">
    <text evidence="2">The sequence shown here is derived from an EMBL/GenBank/DDBJ whole genome shotgun (WGS) entry which is preliminary data.</text>
</comment>
<feature type="region of interest" description="Disordered" evidence="1">
    <location>
        <begin position="1"/>
        <end position="72"/>
    </location>
</feature>
<reference evidence="2 3" key="1">
    <citation type="submission" date="2020-02" db="EMBL/GenBank/DDBJ databases">
        <title>A chromosome-scale genome assembly of the black bullhead catfish (Ameiurus melas).</title>
        <authorList>
            <person name="Wen M."/>
            <person name="Zham M."/>
            <person name="Cabau C."/>
            <person name="Klopp C."/>
            <person name="Donnadieu C."/>
            <person name="Roques C."/>
            <person name="Bouchez O."/>
            <person name="Lampietro C."/>
            <person name="Jouanno E."/>
            <person name="Herpin A."/>
            <person name="Louis A."/>
            <person name="Berthelot C."/>
            <person name="Parey E."/>
            <person name="Roest-Crollius H."/>
            <person name="Braasch I."/>
            <person name="Postlethwait J."/>
            <person name="Robinson-Rechavi M."/>
            <person name="Echchiki A."/>
            <person name="Begum T."/>
            <person name="Montfort J."/>
            <person name="Schartl M."/>
            <person name="Bobe J."/>
            <person name="Guiguen Y."/>
        </authorList>
    </citation>
    <scope>NUCLEOTIDE SEQUENCE [LARGE SCALE GENOMIC DNA]</scope>
    <source>
        <strain evidence="2">M_S1</strain>
        <tissue evidence="2">Blood</tissue>
    </source>
</reference>
<organism evidence="2 3">
    <name type="scientific">Ameiurus melas</name>
    <name type="common">Black bullhead</name>
    <name type="synonym">Silurus melas</name>
    <dbReference type="NCBI Taxonomy" id="219545"/>
    <lineage>
        <taxon>Eukaryota</taxon>
        <taxon>Metazoa</taxon>
        <taxon>Chordata</taxon>
        <taxon>Craniata</taxon>
        <taxon>Vertebrata</taxon>
        <taxon>Euteleostomi</taxon>
        <taxon>Actinopterygii</taxon>
        <taxon>Neopterygii</taxon>
        <taxon>Teleostei</taxon>
        <taxon>Ostariophysi</taxon>
        <taxon>Siluriformes</taxon>
        <taxon>Ictaluridae</taxon>
        <taxon>Ameiurus</taxon>
    </lineage>
</organism>
<dbReference type="EMBL" id="JAAGNN010000028">
    <property type="protein sequence ID" value="KAF4071112.1"/>
    <property type="molecule type" value="Genomic_DNA"/>
</dbReference>
<evidence type="ECO:0000313" key="2">
    <source>
        <dbReference type="EMBL" id="KAF4071112.1"/>
    </source>
</evidence>
<dbReference type="AlphaFoldDB" id="A0A7J5ZKA1"/>
<sequence length="105" mass="11268">MRMEPAVSEAPPHDEAAQPTPLHPNLSELSHQPPPNYAPAVLSSPVVLHTRSQVKGPTTLLSEGFRPTKSDREGTVHAVEVGVRHETQGPNSGRLAVLSLQPPTF</sequence>
<dbReference type="Proteomes" id="UP000593565">
    <property type="component" value="Unassembled WGS sequence"/>
</dbReference>
<proteinExistence type="predicted"/>
<feature type="compositionally biased region" description="Polar residues" evidence="1">
    <location>
        <begin position="50"/>
        <end position="61"/>
    </location>
</feature>
<name>A0A7J5ZKA1_AMEME</name>
<keyword evidence="3" id="KW-1185">Reference proteome</keyword>
<protein>
    <submittedName>
        <fullName evidence="2">Uncharacterized protein</fullName>
    </submittedName>
</protein>
<accession>A0A7J5ZKA1</accession>
<gene>
    <name evidence="2" type="ORF">AMELA_G00281190</name>
</gene>
<evidence type="ECO:0000313" key="3">
    <source>
        <dbReference type="Proteomes" id="UP000593565"/>
    </source>
</evidence>